<keyword evidence="2" id="KW-1185">Reference proteome</keyword>
<reference evidence="1 2" key="1">
    <citation type="journal article" date="2019" name="bioRxiv">
        <title>Bacteria contribute to plant secondary compound degradation in a generalist herbivore system.</title>
        <authorList>
            <person name="Francoeur C.B."/>
            <person name="Khadempour L."/>
            <person name="Moreira-Soto R.D."/>
            <person name="Gotting K."/>
            <person name="Book A.J."/>
            <person name="Pinto-Tomas A.A."/>
            <person name="Keefover-Ring K."/>
            <person name="Currie C.R."/>
        </authorList>
    </citation>
    <scope>NUCLEOTIDE SEQUENCE [LARGE SCALE GENOMIC DNA]</scope>
    <source>
        <strain evidence="1 2">Acro-805</strain>
    </source>
</reference>
<evidence type="ECO:0000313" key="2">
    <source>
        <dbReference type="Proteomes" id="UP000780690"/>
    </source>
</evidence>
<comment type="caution">
    <text evidence="1">The sequence shown here is derived from an EMBL/GenBank/DDBJ whole genome shotgun (WGS) entry which is preliminary data.</text>
</comment>
<sequence length="81" mass="9343">MTSFDFQFYTISAPEIDGRCTLHRGECPMLPAREKRLFLGSFVSAQAASQYVMTQNHYWHLTECVFCMSKKTAPEGVRFLK</sequence>
<dbReference type="Proteomes" id="UP000780690">
    <property type="component" value="Unassembled WGS sequence"/>
</dbReference>
<gene>
    <name evidence="1" type="ORF">F3J38_20345</name>
</gene>
<protein>
    <submittedName>
        <fullName evidence="1">Uncharacterized protein</fullName>
    </submittedName>
</protein>
<name>A0ABX0R2Z9_9GAMM</name>
<accession>A0ABX0R2Z9</accession>
<proteinExistence type="predicted"/>
<organism evidence="1 2">
    <name type="scientific">Candidatus Pantoea formicae</name>
    <dbReference type="NCBI Taxonomy" id="2608355"/>
    <lineage>
        <taxon>Bacteria</taxon>
        <taxon>Pseudomonadati</taxon>
        <taxon>Pseudomonadota</taxon>
        <taxon>Gammaproteobacteria</taxon>
        <taxon>Enterobacterales</taxon>
        <taxon>Erwiniaceae</taxon>
        <taxon>Pantoea</taxon>
    </lineage>
</organism>
<dbReference type="RefSeq" id="WP_167141358.1">
    <property type="nucleotide sequence ID" value="NZ_VWXD01000008.1"/>
</dbReference>
<dbReference type="EMBL" id="VWXD01000008">
    <property type="protein sequence ID" value="NIF02380.1"/>
    <property type="molecule type" value="Genomic_DNA"/>
</dbReference>
<evidence type="ECO:0000313" key="1">
    <source>
        <dbReference type="EMBL" id="NIF02380.1"/>
    </source>
</evidence>